<accession>A0ABP7YKE1</accession>
<dbReference type="RefSeq" id="WP_344673691.1">
    <property type="nucleotide sequence ID" value="NZ_BAAAZI010000006.1"/>
</dbReference>
<gene>
    <name evidence="4" type="ORF">GCM10022216_11790</name>
</gene>
<proteinExistence type="inferred from homology"/>
<dbReference type="EMBL" id="BAAAZI010000006">
    <property type="protein sequence ID" value="GAA4136556.1"/>
    <property type="molecule type" value="Genomic_DNA"/>
</dbReference>
<dbReference type="Pfam" id="PF25973">
    <property type="entry name" value="BSH_CzcB"/>
    <property type="match status" value="1"/>
</dbReference>
<dbReference type="InterPro" id="IPR006143">
    <property type="entry name" value="RND_pump_MFP"/>
</dbReference>
<comment type="caution">
    <text evidence="4">The sequence shown here is derived from an EMBL/GenBank/DDBJ whole genome shotgun (WGS) entry which is preliminary data.</text>
</comment>
<dbReference type="PANTHER" id="PTHR30469">
    <property type="entry name" value="MULTIDRUG RESISTANCE PROTEIN MDTA"/>
    <property type="match status" value="1"/>
</dbReference>
<feature type="domain" description="CzcB-like barrel-sandwich hybrid" evidence="3">
    <location>
        <begin position="70"/>
        <end position="187"/>
    </location>
</feature>
<dbReference type="PROSITE" id="PS51257">
    <property type="entry name" value="PROKAR_LIPOPROTEIN"/>
    <property type="match status" value="1"/>
</dbReference>
<keyword evidence="5" id="KW-1185">Reference proteome</keyword>
<dbReference type="Gene3D" id="2.40.420.20">
    <property type="match status" value="1"/>
</dbReference>
<protein>
    <submittedName>
        <fullName evidence="4">Efflux RND transporter periplasmic adaptor subunit</fullName>
    </submittedName>
</protein>
<feature type="signal peptide" evidence="2">
    <location>
        <begin position="1"/>
        <end position="22"/>
    </location>
</feature>
<dbReference type="SUPFAM" id="SSF111369">
    <property type="entry name" value="HlyD-like secretion proteins"/>
    <property type="match status" value="1"/>
</dbReference>
<dbReference type="Gene3D" id="1.10.287.470">
    <property type="entry name" value="Helix hairpin bin"/>
    <property type="match status" value="1"/>
</dbReference>
<reference evidence="5" key="1">
    <citation type="journal article" date="2019" name="Int. J. Syst. Evol. Microbiol.">
        <title>The Global Catalogue of Microorganisms (GCM) 10K type strain sequencing project: providing services to taxonomists for standard genome sequencing and annotation.</title>
        <authorList>
            <consortium name="The Broad Institute Genomics Platform"/>
            <consortium name="The Broad Institute Genome Sequencing Center for Infectious Disease"/>
            <person name="Wu L."/>
            <person name="Ma J."/>
        </authorList>
    </citation>
    <scope>NUCLEOTIDE SEQUENCE [LARGE SCALE GENOMIC DNA]</scope>
    <source>
        <strain evidence="5">JCM 16704</strain>
    </source>
</reference>
<comment type="similarity">
    <text evidence="1">Belongs to the membrane fusion protein (MFP) (TC 8.A.1) family.</text>
</comment>
<evidence type="ECO:0000313" key="5">
    <source>
        <dbReference type="Proteomes" id="UP001500101"/>
    </source>
</evidence>
<dbReference type="InterPro" id="IPR058647">
    <property type="entry name" value="BSH_CzcB-like"/>
</dbReference>
<evidence type="ECO:0000256" key="1">
    <source>
        <dbReference type="ARBA" id="ARBA00009477"/>
    </source>
</evidence>
<dbReference type="Gene3D" id="2.40.50.100">
    <property type="match status" value="1"/>
</dbReference>
<dbReference type="NCBIfam" id="TIGR01730">
    <property type="entry name" value="RND_mfp"/>
    <property type="match status" value="1"/>
</dbReference>
<dbReference type="Gene3D" id="2.40.30.170">
    <property type="match status" value="1"/>
</dbReference>
<keyword evidence="2" id="KW-0732">Signal</keyword>
<feature type="chain" id="PRO_5045479452" evidence="2">
    <location>
        <begin position="23"/>
        <end position="351"/>
    </location>
</feature>
<evidence type="ECO:0000259" key="3">
    <source>
        <dbReference type="Pfam" id="PF25973"/>
    </source>
</evidence>
<name>A0ABP7YKE1_9SPHI</name>
<dbReference type="PANTHER" id="PTHR30469:SF15">
    <property type="entry name" value="HLYD FAMILY OF SECRETION PROTEINS"/>
    <property type="match status" value="1"/>
</dbReference>
<sequence>MKTIYSTLILAAAMTLLFSCHQEERTSAIPKQDTIPVKLMDLQSYGAGNTIEATGVFTTDDETILGFKNGGVISKILVKEGDPIRKGQLLASVLSSEVDAKAGQASLAVEKARRDYDRALKLYRDSVATLEQLQNAKTALDVAQQDVKSVNFNQQYMNIYAPVSGYVLAKLANEGQIVGPGTPVLQVNGANQSNWKLKVGVSDQQWTQIKVGDAAKITTDAMPKDTLVAYVSKKSEGLDPQSGTFSIFLELRNKPSYKLASGIFGRSWILSHSKGTDPYWRVPYSALLDGDGQEGYVFITLDGKKAKRQKVKIAKIEKDMVLISSGLENAQGLIVSGSAYLQDGTAIQIIK</sequence>
<evidence type="ECO:0000313" key="4">
    <source>
        <dbReference type="EMBL" id="GAA4136556.1"/>
    </source>
</evidence>
<organism evidence="4 5">
    <name type="scientific">Sphingobacterium kyonggiense</name>
    <dbReference type="NCBI Taxonomy" id="714075"/>
    <lineage>
        <taxon>Bacteria</taxon>
        <taxon>Pseudomonadati</taxon>
        <taxon>Bacteroidota</taxon>
        <taxon>Sphingobacteriia</taxon>
        <taxon>Sphingobacteriales</taxon>
        <taxon>Sphingobacteriaceae</taxon>
        <taxon>Sphingobacterium</taxon>
    </lineage>
</organism>
<evidence type="ECO:0000256" key="2">
    <source>
        <dbReference type="SAM" id="SignalP"/>
    </source>
</evidence>
<dbReference type="Proteomes" id="UP001500101">
    <property type="component" value="Unassembled WGS sequence"/>
</dbReference>